<sequence>MADNWLREPNWSWNDSLEPSGYVHDWVQRINEVESVPECILYGAPLSKSSISVSGASLYPEVFRRLWKQFAAYNFEEEIDLTSYSVADAGDILMHTTDVAESHRRIEIAAYALNQTFPKSTLCMIGGDHSTTACAIRGLKRSQPNQTIGILQLDTHLDVRDPAEYGPANGTPIRQLIEGGVVRGEHIVNIGLHGYYNTKQLVEYAKRHQIKTYSMKETRKIGVSRLIEQELKRLSSETDLVYVTVDMDVLDISFAPGVPAATPGGMRTEELFEGLLSIGKSPAVKHIDFVCLDPSRDSRIEETCRIGVHAWLQFMTGRIMNKG</sequence>
<dbReference type="PROSITE" id="PS51409">
    <property type="entry name" value="ARGINASE_2"/>
    <property type="match status" value="1"/>
</dbReference>
<dbReference type="PIRSF" id="PIRSF036979">
    <property type="entry name" value="Arginase"/>
    <property type="match status" value="1"/>
</dbReference>
<proteinExistence type="inferred from homology"/>
<comment type="cofactor">
    <cofactor evidence="5">
        <name>Mn(2+)</name>
        <dbReference type="ChEBI" id="CHEBI:29035"/>
    </cofactor>
    <text evidence="5">Binds 2 manganese ions per subunit.</text>
</comment>
<dbReference type="CDD" id="cd09990">
    <property type="entry name" value="Agmatinase-like"/>
    <property type="match status" value="1"/>
</dbReference>
<dbReference type="PANTHER" id="PTHR11358:SF35">
    <property type="entry name" value="FORMIMIDOYLGLUTAMASE"/>
    <property type="match status" value="1"/>
</dbReference>
<evidence type="ECO:0000256" key="3">
    <source>
        <dbReference type="ARBA" id="ARBA00022808"/>
    </source>
</evidence>
<feature type="binding site" evidence="5">
    <location>
        <position position="129"/>
    </location>
    <ligand>
        <name>Mn(2+)</name>
        <dbReference type="ChEBI" id="CHEBI:29035"/>
        <label>1</label>
    </ligand>
</feature>
<dbReference type="GO" id="GO:0008783">
    <property type="term" value="F:agmatinase activity"/>
    <property type="evidence" value="ECO:0007669"/>
    <property type="project" value="TreeGrafter"/>
</dbReference>
<comment type="similarity">
    <text evidence="6">Belongs to the arginase family.</text>
</comment>
<feature type="binding site" evidence="5">
    <location>
        <position position="248"/>
    </location>
    <ligand>
        <name>Mn(2+)</name>
        <dbReference type="ChEBI" id="CHEBI:29035"/>
        <label>1</label>
    </ligand>
</feature>
<evidence type="ECO:0000256" key="4">
    <source>
        <dbReference type="ARBA" id="ARBA00023211"/>
    </source>
</evidence>
<evidence type="ECO:0000256" key="5">
    <source>
        <dbReference type="PIRSR" id="PIRSR036979-1"/>
    </source>
</evidence>
<keyword evidence="2" id="KW-0378">Hydrolase</keyword>
<evidence type="ECO:0000256" key="1">
    <source>
        <dbReference type="ARBA" id="ARBA00022723"/>
    </source>
</evidence>
<dbReference type="SUPFAM" id="SSF52768">
    <property type="entry name" value="Arginase/deacetylase"/>
    <property type="match status" value="1"/>
</dbReference>
<dbReference type="GO" id="GO:0006547">
    <property type="term" value="P:L-histidine metabolic process"/>
    <property type="evidence" value="ECO:0007669"/>
    <property type="project" value="UniProtKB-KW"/>
</dbReference>
<name>A0A2S7N5M9_9BACI</name>
<feature type="binding site" evidence="5">
    <location>
        <position position="154"/>
    </location>
    <ligand>
        <name>Mn(2+)</name>
        <dbReference type="ChEBI" id="CHEBI:29035"/>
        <label>1</label>
    </ligand>
</feature>
<keyword evidence="8" id="KW-1185">Reference proteome</keyword>
<feature type="binding site" evidence="5">
    <location>
        <position position="158"/>
    </location>
    <ligand>
        <name>Mn(2+)</name>
        <dbReference type="ChEBI" id="CHEBI:29035"/>
        <label>1</label>
    </ligand>
</feature>
<protein>
    <submittedName>
        <fullName evidence="7">Formimidoylglutamase</fullName>
    </submittedName>
</protein>
<dbReference type="AlphaFoldDB" id="A0A2S7N5M9"/>
<dbReference type="Proteomes" id="UP000239663">
    <property type="component" value="Unassembled WGS sequence"/>
</dbReference>
<dbReference type="GO" id="GO:0046872">
    <property type="term" value="F:metal ion binding"/>
    <property type="evidence" value="ECO:0007669"/>
    <property type="project" value="UniProtKB-KW"/>
</dbReference>
<gene>
    <name evidence="7" type="ORF">CYL18_04845</name>
</gene>
<feature type="binding site" evidence="5">
    <location>
        <position position="156"/>
    </location>
    <ligand>
        <name>Mn(2+)</name>
        <dbReference type="ChEBI" id="CHEBI:29035"/>
        <label>1</label>
    </ligand>
</feature>
<keyword evidence="4 5" id="KW-0464">Manganese</keyword>
<keyword evidence="3" id="KW-0369">Histidine metabolism</keyword>
<dbReference type="GO" id="GO:0033389">
    <property type="term" value="P:putrescine biosynthetic process from arginine, via agmatine"/>
    <property type="evidence" value="ECO:0007669"/>
    <property type="project" value="TreeGrafter"/>
</dbReference>
<dbReference type="PANTHER" id="PTHR11358">
    <property type="entry name" value="ARGINASE/AGMATINASE"/>
    <property type="match status" value="1"/>
</dbReference>
<evidence type="ECO:0000313" key="7">
    <source>
        <dbReference type="EMBL" id="PQD97283.1"/>
    </source>
</evidence>
<accession>A0A2S7N5M9</accession>
<organism evidence="7 8">
    <name type="scientific">Pradoshia eiseniae</name>
    <dbReference type="NCBI Taxonomy" id="2064768"/>
    <lineage>
        <taxon>Bacteria</taxon>
        <taxon>Bacillati</taxon>
        <taxon>Bacillota</taxon>
        <taxon>Bacilli</taxon>
        <taxon>Bacillales</taxon>
        <taxon>Bacillaceae</taxon>
        <taxon>Pradoshia</taxon>
    </lineage>
</organism>
<evidence type="ECO:0000256" key="6">
    <source>
        <dbReference type="PROSITE-ProRule" id="PRU00742"/>
    </source>
</evidence>
<evidence type="ECO:0000313" key="8">
    <source>
        <dbReference type="Proteomes" id="UP000239663"/>
    </source>
</evidence>
<evidence type="ECO:0000256" key="2">
    <source>
        <dbReference type="ARBA" id="ARBA00022801"/>
    </source>
</evidence>
<dbReference type="OrthoDB" id="9788689at2"/>
<reference evidence="7 8" key="1">
    <citation type="submission" date="2017-12" db="EMBL/GenBank/DDBJ databases">
        <title>Taxonomic description and draft genome of Pradoshia cofamensis Gen. nov., sp. nov., a thermotolerant bacillale isolated from anterior gut of earthworm Eisenia fetida.</title>
        <authorList>
            <person name="Saha T."/>
            <person name="Chakraborty R."/>
        </authorList>
    </citation>
    <scope>NUCLEOTIDE SEQUENCE [LARGE SCALE GENOMIC DNA]</scope>
    <source>
        <strain evidence="7 8">EAG3</strain>
    </source>
</reference>
<dbReference type="EMBL" id="PKOZ01000001">
    <property type="protein sequence ID" value="PQD97283.1"/>
    <property type="molecule type" value="Genomic_DNA"/>
</dbReference>
<dbReference type="Pfam" id="PF00491">
    <property type="entry name" value="Arginase"/>
    <property type="match status" value="1"/>
</dbReference>
<feature type="binding site" evidence="5">
    <location>
        <position position="246"/>
    </location>
    <ligand>
        <name>Mn(2+)</name>
        <dbReference type="ChEBI" id="CHEBI:29035"/>
        <label>1</label>
    </ligand>
</feature>
<dbReference type="InterPro" id="IPR023696">
    <property type="entry name" value="Ureohydrolase_dom_sf"/>
</dbReference>
<dbReference type="InterPro" id="IPR006035">
    <property type="entry name" value="Ureohydrolase"/>
</dbReference>
<comment type="caution">
    <text evidence="7">The sequence shown here is derived from an EMBL/GenBank/DDBJ whole genome shotgun (WGS) entry which is preliminary data.</text>
</comment>
<keyword evidence="1 5" id="KW-0479">Metal-binding</keyword>
<dbReference type="PRINTS" id="PR00116">
    <property type="entry name" value="ARGINASE"/>
</dbReference>
<dbReference type="Gene3D" id="3.40.800.10">
    <property type="entry name" value="Ureohydrolase domain"/>
    <property type="match status" value="1"/>
</dbReference>